<sequence>MAAPVAAADSGASGTPNLPLCLLVLGMAGSRKNTFLQRLKRHLNRQSCPPYVINLDLAMHEVPFPPNIRDTV</sequence>
<evidence type="ECO:0000313" key="6">
    <source>
        <dbReference type="Ensembl" id="ENSSDAP00000017939.1"/>
    </source>
</evidence>
<evidence type="ECO:0000256" key="1">
    <source>
        <dbReference type="ARBA" id="ARBA00005290"/>
    </source>
</evidence>
<reference evidence="6" key="2">
    <citation type="submission" date="2025-09" db="UniProtKB">
        <authorList>
            <consortium name="Ensembl"/>
        </authorList>
    </citation>
    <scope>IDENTIFICATION</scope>
</reference>
<dbReference type="InterPro" id="IPR004130">
    <property type="entry name" value="Gpn"/>
</dbReference>
<dbReference type="Pfam" id="PF03029">
    <property type="entry name" value="ATP_bind_1"/>
    <property type="match status" value="1"/>
</dbReference>
<evidence type="ECO:0000256" key="3">
    <source>
        <dbReference type="ARBA" id="ARBA00022801"/>
    </source>
</evidence>
<keyword evidence="4 5" id="KW-0342">GTP-binding</keyword>
<comment type="subunit">
    <text evidence="5">Binds to RNA polymerase II.</text>
</comment>
<dbReference type="Ensembl" id="ENSSDAT00000020505.1">
    <property type="protein sequence ID" value="ENSSDAP00000017939.1"/>
    <property type="gene ID" value="ENSSDAG00000016369.1"/>
</dbReference>
<organism evidence="6 7">
    <name type="scientific">Spermophilus dauricus</name>
    <name type="common">Daurian ground squirrel</name>
    <dbReference type="NCBI Taxonomy" id="99837"/>
    <lineage>
        <taxon>Eukaryota</taxon>
        <taxon>Metazoa</taxon>
        <taxon>Chordata</taxon>
        <taxon>Craniata</taxon>
        <taxon>Vertebrata</taxon>
        <taxon>Euteleostomi</taxon>
        <taxon>Mammalia</taxon>
        <taxon>Eutheria</taxon>
        <taxon>Euarchontoglires</taxon>
        <taxon>Glires</taxon>
        <taxon>Rodentia</taxon>
        <taxon>Sciuromorpha</taxon>
        <taxon>Sciuridae</taxon>
        <taxon>Xerinae</taxon>
        <taxon>Marmotini</taxon>
        <taxon>Spermophilus</taxon>
    </lineage>
</organism>
<comment type="function">
    <text evidence="5">Small GTPase required for proper nuclear import of RNA polymerase II (RNAPII). May act at an RNAP assembly step prior to nuclear import.</text>
</comment>
<dbReference type="GO" id="GO:0005737">
    <property type="term" value="C:cytoplasm"/>
    <property type="evidence" value="ECO:0007669"/>
    <property type="project" value="UniProtKB-SubCell"/>
</dbReference>
<evidence type="ECO:0000256" key="4">
    <source>
        <dbReference type="ARBA" id="ARBA00023134"/>
    </source>
</evidence>
<dbReference type="InterPro" id="IPR027417">
    <property type="entry name" value="P-loop_NTPase"/>
</dbReference>
<dbReference type="PANTHER" id="PTHR21231">
    <property type="entry name" value="XPA-BINDING PROTEIN 1-RELATED"/>
    <property type="match status" value="1"/>
</dbReference>
<dbReference type="Proteomes" id="UP000694422">
    <property type="component" value="Unplaced"/>
</dbReference>
<comment type="similarity">
    <text evidence="1 5">Belongs to the GPN-loop GTPase family.</text>
</comment>
<evidence type="ECO:0000313" key="7">
    <source>
        <dbReference type="Proteomes" id="UP000694422"/>
    </source>
</evidence>
<accession>A0A8C9Q3F7</accession>
<keyword evidence="7" id="KW-1185">Reference proteome</keyword>
<dbReference type="GO" id="GO:0005634">
    <property type="term" value="C:nucleus"/>
    <property type="evidence" value="ECO:0007669"/>
    <property type="project" value="UniProtKB-SubCell"/>
</dbReference>
<dbReference type="PANTHER" id="PTHR21231:SF8">
    <property type="entry name" value="GPN-LOOP GTPASE 1"/>
    <property type="match status" value="1"/>
</dbReference>
<dbReference type="AlphaFoldDB" id="A0A8C9Q3F7"/>
<protein>
    <recommendedName>
        <fullName evidence="5">GPN-loop GTPase</fullName>
        <ecNumber evidence="5">3.6.5.-</ecNumber>
    </recommendedName>
</protein>
<dbReference type="GO" id="GO:0003924">
    <property type="term" value="F:GTPase activity"/>
    <property type="evidence" value="ECO:0007669"/>
    <property type="project" value="TreeGrafter"/>
</dbReference>
<reference evidence="6" key="1">
    <citation type="submission" date="2025-08" db="UniProtKB">
        <authorList>
            <consortium name="Ensembl"/>
        </authorList>
    </citation>
    <scope>IDENTIFICATION</scope>
</reference>
<evidence type="ECO:0000256" key="5">
    <source>
        <dbReference type="RuleBase" id="RU365059"/>
    </source>
</evidence>
<name>A0A8C9Q3F7_SPEDA</name>
<comment type="subcellular location">
    <subcellularLocation>
        <location evidence="5">Cytoplasm</location>
    </subcellularLocation>
    <subcellularLocation>
        <location evidence="5">Nucleus</location>
    </subcellularLocation>
</comment>
<dbReference type="GO" id="GO:0005525">
    <property type="term" value="F:GTP binding"/>
    <property type="evidence" value="ECO:0007669"/>
    <property type="project" value="UniProtKB-KW"/>
</dbReference>
<evidence type="ECO:0000256" key="2">
    <source>
        <dbReference type="ARBA" id="ARBA00022741"/>
    </source>
</evidence>
<proteinExistence type="inferred from homology"/>
<keyword evidence="2 5" id="KW-0547">Nucleotide-binding</keyword>
<keyword evidence="3 5" id="KW-0378">Hydrolase</keyword>
<dbReference type="EC" id="3.6.5.-" evidence="5"/>
<dbReference type="Gene3D" id="3.40.50.300">
    <property type="entry name" value="P-loop containing nucleotide triphosphate hydrolases"/>
    <property type="match status" value="1"/>
</dbReference>
<keyword evidence="5" id="KW-0963">Cytoplasm</keyword>